<dbReference type="GO" id="GO:0010038">
    <property type="term" value="P:response to metal ion"/>
    <property type="evidence" value="ECO:0007669"/>
    <property type="project" value="InterPro"/>
</dbReference>
<name>A0A1J0ACL3_9CYAN</name>
<dbReference type="STRING" id="1188229.GlitD10_1342"/>
<organism evidence="2 3">
    <name type="scientific">Gloeomargarita lithophora Alchichica-D10</name>
    <dbReference type="NCBI Taxonomy" id="1188229"/>
    <lineage>
        <taxon>Bacteria</taxon>
        <taxon>Bacillati</taxon>
        <taxon>Cyanobacteriota</taxon>
        <taxon>Cyanophyceae</taxon>
        <taxon>Gloeomargaritales</taxon>
        <taxon>Gloeomargaritaceae</taxon>
        <taxon>Gloeomargarita</taxon>
    </lineage>
</organism>
<dbReference type="SUPFAM" id="SSF54913">
    <property type="entry name" value="GlnB-like"/>
    <property type="match status" value="1"/>
</dbReference>
<dbReference type="OrthoDB" id="37622at2"/>
<evidence type="ECO:0000313" key="3">
    <source>
        <dbReference type="Proteomes" id="UP000180235"/>
    </source>
</evidence>
<dbReference type="Gene3D" id="3.30.70.120">
    <property type="match status" value="1"/>
</dbReference>
<dbReference type="InterPro" id="IPR015867">
    <property type="entry name" value="N-reg_PII/ATP_PRibTrfase_C"/>
</dbReference>
<dbReference type="Pfam" id="PF03091">
    <property type="entry name" value="CutA1"/>
    <property type="match status" value="1"/>
</dbReference>
<dbReference type="InterPro" id="IPR011322">
    <property type="entry name" value="N-reg_PII-like_a/b"/>
</dbReference>
<dbReference type="KEGG" id="glt:GlitD10_1342"/>
<evidence type="ECO:0000313" key="2">
    <source>
        <dbReference type="EMBL" id="APB33663.1"/>
    </source>
</evidence>
<protein>
    <submittedName>
        <fullName evidence="2">Divalent-cation tolerance protein</fullName>
    </submittedName>
</protein>
<sequence length="104" mass="11678">MAEALIVLVTVGERSEADNIAQALVGEKLAACVGIMPIESVYLWEGEWENQVEFQLVIKTVKSRYPQVEAKILEHHTYEIPEIIALPVVAASERYLNWVIQQTG</sequence>
<dbReference type="InterPro" id="IPR004323">
    <property type="entry name" value="Ion_tolerance_CutA"/>
</dbReference>
<dbReference type="EMBL" id="CP017675">
    <property type="protein sequence ID" value="APB33663.1"/>
    <property type="molecule type" value="Genomic_DNA"/>
</dbReference>
<reference evidence="2 3" key="1">
    <citation type="submission" date="2016-10" db="EMBL/GenBank/DDBJ databases">
        <title>Description of Gloeomargarita lithophora gen. nov., sp. nov., a thylakoid-bearing basal-branching cyanobacterium with intracellular carbonates, and proposal for Gloeomargaritales ord. nov.</title>
        <authorList>
            <person name="Moreira D."/>
            <person name="Tavera R."/>
            <person name="Benzerara K."/>
            <person name="Skouri-Panet F."/>
            <person name="Couradeau E."/>
            <person name="Gerard E."/>
            <person name="Loussert C."/>
            <person name="Novelo E."/>
            <person name="Zivanovic Y."/>
            <person name="Lopez-Garcia P."/>
        </authorList>
    </citation>
    <scope>NUCLEOTIDE SEQUENCE [LARGE SCALE GENOMIC DNA]</scope>
    <source>
        <strain evidence="2 3">D10</strain>
    </source>
</reference>
<dbReference type="PANTHER" id="PTHR23419">
    <property type="entry name" value="DIVALENT CATION TOLERANCE CUTA-RELATED"/>
    <property type="match status" value="1"/>
</dbReference>
<comment type="similarity">
    <text evidence="1">Belongs to the CutA family.</text>
</comment>
<gene>
    <name evidence="2" type="primary">cutA</name>
    <name evidence="2" type="ORF">GlitD10_1342</name>
</gene>
<dbReference type="RefSeq" id="WP_071454215.1">
    <property type="nucleotide sequence ID" value="NZ_CP017675.1"/>
</dbReference>
<accession>A0A1J0ACL3</accession>
<dbReference type="GO" id="GO:0005507">
    <property type="term" value="F:copper ion binding"/>
    <property type="evidence" value="ECO:0007669"/>
    <property type="project" value="TreeGrafter"/>
</dbReference>
<proteinExistence type="inferred from homology"/>
<keyword evidence="3" id="KW-1185">Reference proteome</keyword>
<evidence type="ECO:0000256" key="1">
    <source>
        <dbReference type="ARBA" id="ARBA00010169"/>
    </source>
</evidence>
<dbReference type="PANTHER" id="PTHR23419:SF8">
    <property type="entry name" value="FI09726P"/>
    <property type="match status" value="1"/>
</dbReference>
<dbReference type="AlphaFoldDB" id="A0A1J0ACL3"/>
<dbReference type="Proteomes" id="UP000180235">
    <property type="component" value="Chromosome"/>
</dbReference>